<feature type="transmembrane region" description="Helical" evidence="4">
    <location>
        <begin position="34"/>
        <end position="56"/>
    </location>
</feature>
<dbReference type="NCBIfam" id="TIGR00254">
    <property type="entry name" value="GGDEF"/>
    <property type="match status" value="1"/>
</dbReference>
<dbReference type="GO" id="GO:0005886">
    <property type="term" value="C:plasma membrane"/>
    <property type="evidence" value="ECO:0007669"/>
    <property type="project" value="TreeGrafter"/>
</dbReference>
<dbReference type="SUPFAM" id="SSF55073">
    <property type="entry name" value="Nucleotide cyclase"/>
    <property type="match status" value="1"/>
</dbReference>
<evidence type="ECO:0000256" key="3">
    <source>
        <dbReference type="SAM" id="MobiDB-lite"/>
    </source>
</evidence>
<dbReference type="GO" id="GO:0043709">
    <property type="term" value="P:cell adhesion involved in single-species biofilm formation"/>
    <property type="evidence" value="ECO:0007669"/>
    <property type="project" value="TreeGrafter"/>
</dbReference>
<dbReference type="EMBL" id="CABVHY010000012">
    <property type="protein sequence ID" value="VVO02223.1"/>
    <property type="molecule type" value="Genomic_DNA"/>
</dbReference>
<keyword evidence="4" id="KW-0472">Membrane</keyword>
<dbReference type="SMART" id="SM00267">
    <property type="entry name" value="GGDEF"/>
    <property type="match status" value="1"/>
</dbReference>
<dbReference type="RefSeq" id="WP_150804177.1">
    <property type="nucleotide sequence ID" value="NZ_CABVHY010000012.1"/>
</dbReference>
<dbReference type="CDD" id="cd01949">
    <property type="entry name" value="GGDEF"/>
    <property type="match status" value="1"/>
</dbReference>
<evidence type="ECO:0000313" key="7">
    <source>
        <dbReference type="Proteomes" id="UP000379480"/>
    </source>
</evidence>
<dbReference type="OrthoDB" id="9812260at2"/>
<feature type="domain" description="GGDEF" evidence="5">
    <location>
        <begin position="265"/>
        <end position="416"/>
    </location>
</feature>
<dbReference type="Pfam" id="PF00990">
    <property type="entry name" value="GGDEF"/>
    <property type="match status" value="1"/>
</dbReference>
<feature type="transmembrane region" description="Helical" evidence="4">
    <location>
        <begin position="63"/>
        <end position="83"/>
    </location>
</feature>
<dbReference type="PANTHER" id="PTHR45138:SF9">
    <property type="entry name" value="DIGUANYLATE CYCLASE DGCM-RELATED"/>
    <property type="match status" value="1"/>
</dbReference>
<evidence type="ECO:0000313" key="6">
    <source>
        <dbReference type="EMBL" id="VVO02223.1"/>
    </source>
</evidence>
<proteinExistence type="predicted"/>
<evidence type="ECO:0000256" key="2">
    <source>
        <dbReference type="ARBA" id="ARBA00034247"/>
    </source>
</evidence>
<dbReference type="EC" id="2.7.7.65" evidence="1"/>
<dbReference type="GO" id="GO:0052621">
    <property type="term" value="F:diguanylate cyclase activity"/>
    <property type="evidence" value="ECO:0007669"/>
    <property type="project" value="UniProtKB-EC"/>
</dbReference>
<evidence type="ECO:0000256" key="4">
    <source>
        <dbReference type="SAM" id="Phobius"/>
    </source>
</evidence>
<comment type="catalytic activity">
    <reaction evidence="2">
        <text>2 GTP = 3',3'-c-di-GMP + 2 diphosphate</text>
        <dbReference type="Rhea" id="RHEA:24898"/>
        <dbReference type="ChEBI" id="CHEBI:33019"/>
        <dbReference type="ChEBI" id="CHEBI:37565"/>
        <dbReference type="ChEBI" id="CHEBI:58805"/>
        <dbReference type="EC" id="2.7.7.65"/>
    </reaction>
</comment>
<dbReference type="AlphaFoldDB" id="A0A5E7CBI2"/>
<reference evidence="6 7" key="1">
    <citation type="submission" date="2019-09" db="EMBL/GenBank/DDBJ databases">
        <authorList>
            <person name="Chandra G."/>
            <person name="Truman W A."/>
        </authorList>
    </citation>
    <scope>NUCLEOTIDE SEQUENCE [LARGE SCALE GENOMIC DNA]</scope>
    <source>
        <strain evidence="6">PS723</strain>
    </source>
</reference>
<keyword evidence="4" id="KW-1133">Transmembrane helix</keyword>
<dbReference type="InterPro" id="IPR000160">
    <property type="entry name" value="GGDEF_dom"/>
</dbReference>
<evidence type="ECO:0000256" key="1">
    <source>
        <dbReference type="ARBA" id="ARBA00012528"/>
    </source>
</evidence>
<feature type="compositionally biased region" description="Basic and acidic residues" evidence="3">
    <location>
        <begin position="348"/>
        <end position="360"/>
    </location>
</feature>
<accession>A0A5E7CBI2</accession>
<dbReference type="PANTHER" id="PTHR45138">
    <property type="entry name" value="REGULATORY COMPONENTS OF SENSORY TRANSDUCTION SYSTEM"/>
    <property type="match status" value="1"/>
</dbReference>
<dbReference type="Gene3D" id="3.30.70.270">
    <property type="match status" value="1"/>
</dbReference>
<dbReference type="InterPro" id="IPR043128">
    <property type="entry name" value="Rev_trsase/Diguanyl_cyclase"/>
</dbReference>
<name>A0A5E7CBI2_PSEFL</name>
<dbReference type="InterPro" id="IPR029787">
    <property type="entry name" value="Nucleotide_cyclase"/>
</dbReference>
<dbReference type="GO" id="GO:1902201">
    <property type="term" value="P:negative regulation of bacterial-type flagellum-dependent cell motility"/>
    <property type="evidence" value="ECO:0007669"/>
    <property type="project" value="TreeGrafter"/>
</dbReference>
<evidence type="ECO:0000259" key="5">
    <source>
        <dbReference type="PROSITE" id="PS50887"/>
    </source>
</evidence>
<protein>
    <recommendedName>
        <fullName evidence="1">diguanylate cyclase</fullName>
        <ecNumber evidence="1">2.7.7.65</ecNumber>
    </recommendedName>
</protein>
<organism evidence="6 7">
    <name type="scientific">Pseudomonas fluorescens</name>
    <dbReference type="NCBI Taxonomy" id="294"/>
    <lineage>
        <taxon>Bacteria</taxon>
        <taxon>Pseudomonadati</taxon>
        <taxon>Pseudomonadota</taxon>
        <taxon>Gammaproteobacteria</taxon>
        <taxon>Pseudomonadales</taxon>
        <taxon>Pseudomonadaceae</taxon>
        <taxon>Pseudomonas</taxon>
    </lineage>
</organism>
<sequence length="429" mass="48071">MPRSSTARFSHFFPSLLLLLAGLAAAYVKDLNVFFTSLFNVLPTLVLVLGGAYCAVYRRQRELFLMVTVYLAYFMLDTQTDYYRDNGKVREDAALVFHLCCLLLPLLYGLFAAWQERTHLFQDMLARFAVLLAFGSVALGLEQSYPHVLLSWLAQIRWPAWHGSWMSLIQLAYPVFFAAFGLLVVQYWRHPRPLHAAQLVGLLGLFWMLPKTFILPFTLNIMASQVMLMIAAAVAHEAYQMAFRDELTGLPGRRALNERLQRLGRNYVLAMGDVDHFKKFNDTHGHDVGDQVLRLVASKLSKISGGGRAYRYGGEEFALVFAGKTLEECMPHLEVIRESIATYNIHLRNQDNRPQDDQQGRQRRAGAVASSVSVTVSIGVAERLEQRTPEDVLKSADQALYSAKGAGRNCVVAFGQNARGAGRMETAAG</sequence>
<dbReference type="Proteomes" id="UP000379480">
    <property type="component" value="Unassembled WGS sequence"/>
</dbReference>
<feature type="transmembrane region" description="Helical" evidence="4">
    <location>
        <begin position="125"/>
        <end position="145"/>
    </location>
</feature>
<feature type="transmembrane region" description="Helical" evidence="4">
    <location>
        <begin position="95"/>
        <end position="113"/>
    </location>
</feature>
<dbReference type="InterPro" id="IPR050469">
    <property type="entry name" value="Diguanylate_Cyclase"/>
</dbReference>
<dbReference type="PROSITE" id="PS50887">
    <property type="entry name" value="GGDEF"/>
    <property type="match status" value="1"/>
</dbReference>
<feature type="transmembrane region" description="Helical" evidence="4">
    <location>
        <begin position="165"/>
        <end position="185"/>
    </location>
</feature>
<gene>
    <name evidence="6" type="ORF">PS723_02731</name>
</gene>
<keyword evidence="4" id="KW-0812">Transmembrane</keyword>
<feature type="region of interest" description="Disordered" evidence="3">
    <location>
        <begin position="348"/>
        <end position="368"/>
    </location>
</feature>